<dbReference type="InterPro" id="IPR050238">
    <property type="entry name" value="DNA_Rep/Repair_Clamp_Loader"/>
</dbReference>
<dbReference type="SUPFAM" id="SSF48019">
    <property type="entry name" value="post-AAA+ oligomerization domain-like"/>
    <property type="match status" value="1"/>
</dbReference>
<dbReference type="Proteomes" id="UP001642483">
    <property type="component" value="Unassembled WGS sequence"/>
</dbReference>
<evidence type="ECO:0000256" key="1">
    <source>
        <dbReference type="ARBA" id="ARBA00022705"/>
    </source>
</evidence>
<feature type="domain" description="AAA+ ATPase" evidence="2">
    <location>
        <begin position="74"/>
        <end position="230"/>
    </location>
</feature>
<dbReference type="Gene3D" id="1.10.8.60">
    <property type="match status" value="1"/>
</dbReference>
<dbReference type="Pfam" id="PF13177">
    <property type="entry name" value="DNA_pol3_delta2"/>
    <property type="match status" value="1"/>
</dbReference>
<comment type="caution">
    <text evidence="3">The sequence shown here is derived from an EMBL/GenBank/DDBJ whole genome shotgun (WGS) entry which is preliminary data.</text>
</comment>
<dbReference type="Gene3D" id="3.40.50.300">
    <property type="entry name" value="P-loop containing nucleotide triphosphate hydrolases"/>
    <property type="match status" value="1"/>
</dbReference>
<dbReference type="InterPro" id="IPR003593">
    <property type="entry name" value="AAA+_ATPase"/>
</dbReference>
<keyword evidence="4" id="KW-1185">Reference proteome</keyword>
<dbReference type="InterPro" id="IPR027417">
    <property type="entry name" value="P-loop_NTPase"/>
</dbReference>
<dbReference type="CDD" id="cd00009">
    <property type="entry name" value="AAA"/>
    <property type="match status" value="1"/>
</dbReference>
<dbReference type="PANTHER" id="PTHR11669:SF1">
    <property type="entry name" value="REPLICATION FACTOR C SUBUNIT 3"/>
    <property type="match status" value="1"/>
</dbReference>
<dbReference type="EMBL" id="CAWYQH010000013">
    <property type="protein sequence ID" value="CAK8674941.1"/>
    <property type="molecule type" value="Genomic_DNA"/>
</dbReference>
<evidence type="ECO:0000259" key="2">
    <source>
        <dbReference type="SMART" id="SM00382"/>
    </source>
</evidence>
<gene>
    <name evidence="3" type="ORF">CVLEPA_LOCUS4587</name>
</gene>
<accession>A0ABP0F697</accession>
<reference evidence="3 4" key="1">
    <citation type="submission" date="2024-02" db="EMBL/GenBank/DDBJ databases">
        <authorList>
            <person name="Daric V."/>
            <person name="Darras S."/>
        </authorList>
    </citation>
    <scope>NUCLEOTIDE SEQUENCE [LARGE SCALE GENOMIC DNA]</scope>
</reference>
<organism evidence="3 4">
    <name type="scientific">Clavelina lepadiformis</name>
    <name type="common">Light-bulb sea squirt</name>
    <name type="synonym">Ascidia lepadiformis</name>
    <dbReference type="NCBI Taxonomy" id="159417"/>
    <lineage>
        <taxon>Eukaryota</taxon>
        <taxon>Metazoa</taxon>
        <taxon>Chordata</taxon>
        <taxon>Tunicata</taxon>
        <taxon>Ascidiacea</taxon>
        <taxon>Aplousobranchia</taxon>
        <taxon>Clavelinidae</taxon>
        <taxon>Clavelina</taxon>
    </lineage>
</organism>
<dbReference type="SMART" id="SM00382">
    <property type="entry name" value="AAA"/>
    <property type="match status" value="1"/>
</dbReference>
<dbReference type="Pfam" id="PF22534">
    <property type="entry name" value="RFC_C"/>
    <property type="match status" value="1"/>
</dbReference>
<proteinExistence type="predicted"/>
<evidence type="ECO:0000313" key="3">
    <source>
        <dbReference type="EMBL" id="CAK8674941.1"/>
    </source>
</evidence>
<dbReference type="Pfam" id="PF21960">
    <property type="entry name" value="RCF1-5-like_lid"/>
    <property type="match status" value="1"/>
</dbReference>
<dbReference type="InterPro" id="IPR008921">
    <property type="entry name" value="DNA_pol3_clamp-load_cplx_C"/>
</dbReference>
<sequence length="396" mass="45491">MGTQMGLLHNMVCLRVFRNLLKHKLSVLYNSKVIKSSVNTMSLWVDKYRPKSLAKLDYHLEQAENLKKLVKTGNFPHLLVYGPPGAGKKTRIMCLLKELYGSGVEKLRIEKHHFTTPSNKKVEIATLASNYHIEVTPSDAGFHDRVVIQELIKTVAQSQQLEVTTQKHFKVIVLTEVDRLSRDAQHALRRTMEKYVSTCRLILYCNSTSKVIPAIQSRCLAIRVPAPKEEDVIQILTNVCRKEGLTLPPELAKRISIASKRNLRRALLMCETCRVQQQPFTPDQVVMEPDWEIYLRETANAIVAEQSPKRLLEIRQRLYELITKCIPPDAIMKGIYDELVHNCDGTLKTEITQLAAEYEHRIHLGQKSIYHLEAFIAKFMSIYKHFLEEGLDAMMF</sequence>
<dbReference type="PANTHER" id="PTHR11669">
    <property type="entry name" value="REPLICATION FACTOR C / DNA POLYMERASE III GAMMA-TAU SUBUNIT"/>
    <property type="match status" value="1"/>
</dbReference>
<evidence type="ECO:0000313" key="4">
    <source>
        <dbReference type="Proteomes" id="UP001642483"/>
    </source>
</evidence>
<keyword evidence="1" id="KW-0235">DNA replication</keyword>
<protein>
    <recommendedName>
        <fullName evidence="2">AAA+ ATPase domain-containing protein</fullName>
    </recommendedName>
</protein>
<dbReference type="Gene3D" id="1.20.272.10">
    <property type="match status" value="1"/>
</dbReference>
<name>A0ABP0F697_CLALP</name>
<dbReference type="SUPFAM" id="SSF52540">
    <property type="entry name" value="P-loop containing nucleoside triphosphate hydrolases"/>
    <property type="match status" value="1"/>
</dbReference>